<feature type="region of interest" description="Disordered" evidence="1">
    <location>
        <begin position="432"/>
        <end position="517"/>
    </location>
</feature>
<feature type="compositionally biased region" description="Basic and acidic residues" evidence="1">
    <location>
        <begin position="503"/>
        <end position="513"/>
    </location>
</feature>
<evidence type="ECO:0000256" key="2">
    <source>
        <dbReference type="SAM" id="Phobius"/>
    </source>
</evidence>
<protein>
    <submittedName>
        <fullName evidence="3">Uncharacterized protein</fullName>
    </submittedName>
</protein>
<feature type="transmembrane region" description="Helical" evidence="2">
    <location>
        <begin position="83"/>
        <end position="102"/>
    </location>
</feature>
<gene>
    <name evidence="3" type="ORF">B0A50_04947</name>
</gene>
<accession>A0A4U0TY51</accession>
<keyword evidence="2" id="KW-0472">Membrane</keyword>
<feature type="transmembrane region" description="Helical" evidence="2">
    <location>
        <begin position="108"/>
        <end position="127"/>
    </location>
</feature>
<evidence type="ECO:0000256" key="1">
    <source>
        <dbReference type="SAM" id="MobiDB-lite"/>
    </source>
</evidence>
<name>A0A4U0TY51_9PEZI</name>
<organism evidence="3 4">
    <name type="scientific">Salinomyces thailandicus</name>
    <dbReference type="NCBI Taxonomy" id="706561"/>
    <lineage>
        <taxon>Eukaryota</taxon>
        <taxon>Fungi</taxon>
        <taxon>Dikarya</taxon>
        <taxon>Ascomycota</taxon>
        <taxon>Pezizomycotina</taxon>
        <taxon>Dothideomycetes</taxon>
        <taxon>Dothideomycetidae</taxon>
        <taxon>Mycosphaerellales</taxon>
        <taxon>Teratosphaeriaceae</taxon>
        <taxon>Salinomyces</taxon>
    </lineage>
</organism>
<dbReference type="EMBL" id="NAJL01000023">
    <property type="protein sequence ID" value="TKA27337.1"/>
    <property type="molecule type" value="Genomic_DNA"/>
</dbReference>
<feature type="compositionally biased region" description="Polar residues" evidence="1">
    <location>
        <begin position="304"/>
        <end position="325"/>
    </location>
</feature>
<feature type="compositionally biased region" description="Polar residues" evidence="1">
    <location>
        <begin position="352"/>
        <end position="361"/>
    </location>
</feature>
<feature type="region of interest" description="Disordered" evidence="1">
    <location>
        <begin position="533"/>
        <end position="562"/>
    </location>
</feature>
<reference evidence="3 4" key="1">
    <citation type="submission" date="2017-03" db="EMBL/GenBank/DDBJ databases">
        <title>Genomes of endolithic fungi from Antarctica.</title>
        <authorList>
            <person name="Coleine C."/>
            <person name="Masonjones S."/>
            <person name="Stajich J.E."/>
        </authorList>
    </citation>
    <scope>NUCLEOTIDE SEQUENCE [LARGE SCALE GENOMIC DNA]</scope>
    <source>
        <strain evidence="3 4">CCFEE 6315</strain>
    </source>
</reference>
<feature type="compositionally biased region" description="Basic and acidic residues" evidence="1">
    <location>
        <begin position="333"/>
        <end position="343"/>
    </location>
</feature>
<keyword evidence="2" id="KW-1133">Transmembrane helix</keyword>
<keyword evidence="2" id="KW-0812">Transmembrane</keyword>
<feature type="region of interest" description="Disordered" evidence="1">
    <location>
        <begin position="291"/>
        <end position="396"/>
    </location>
</feature>
<keyword evidence="4" id="KW-1185">Reference proteome</keyword>
<sequence length="1465" mass="159108">MSDTVSELPATTLTNLRRAAGYGSFEETIATVSKSTFAARLGTAVVTLTIPHLPSLCRSFLRHAALLTDRSSGTKQDVGWREVLLLIALAALGVWWSMPAVVADNKPLQFLILLALLQVVTWPLPWLNWLRHEASYCLDYRLGYQSLLADLEWTCFYIAIFLLVTYYEPLSSLVSTLNALLKSRLLSVVNTAKVRWRRSMDLCHGVAAHVQRVMNEVIGKTVRLRDQVLTYPYLTYLDYKVAAVLIWLFRVKGADVATPTAAPGAWPPSASFYLRQDWEYILTTLGQPLSPREGNRAVVGRRTSAVTDRSSSQGQVQRSPATATNTGGGYRVPYDEDQSRGESSDAEVSVPSDATGSSGASQHHGPGGFELGSDRRRPFTGRNQLPGKMTPGLNRTSLAIDTKRLDELIARSPTSLAWVALRQGITGLASAPMRLFSRPTDQNTPQNGPDHRRASTRGGFLTPDAQGNARGSERSTHGQKIPAESRSNNDSESDAQASAASKVKGEPARDHFDQTSSGMATDEMAWQPEFADLSTGEPVNSEGDQTHHASQGTVADETSGHSYRPDICTVHEMLTNMSRQVLIWVQWKDGENLPDLKEDSPQITTFGLAIFNVVSYLDGLKKMDPRLFYDCALDFDLVHRRAHELRDHFETLKIAIAYVEDRVNIDQVFINPLWAVISAAEFLKLRAIEAEKEIMPDLESYLRDGPWENLDLFPVPGPALPFRRERLEEYRRRRAKTAGISQRKLFHQHQHQHQHQQHHHHHHRRRRRRRPRLTISTFTSTFTGDSAMEGAGVMTWLVLSLLTLCVSPFGTAPVLSGLLNLMEPFVRLLVAECLLASLLFRATDSKTLQNRAWLPLLFPALVFFESLRHWVHGVCIDLEYGADDALPAWPEVVSWLVLAVWLLATFTGLPVTGVLQACARFLVSDFVGSGDSPPSAPPSPPQSPRGPAPSQRSPRPASPTPPLAAPVLAAPVPAAPTTSAPIPTALTRSGPGYTQFPVISGGSGSMRLKARRPALRFSCKEVRARESPLVLLSNTLPPAPTRPATIMPSTPTPLAMPEAAVAPAAQPSGAAGEEETAVVATTSSPQITLPQLQPEQAPAPTISSPSDTSMPEIPSPAVVASTLMDTAMPMDLSVPAPEQSGAGWAPESLSGFWNAEGGSTGSGQTVTTPMDLSDPSPVDTRPDGTILGAIGSSGDGDTEMTESVEETVAGAGVVEEHVANGDVEMAEGGVWAAPPLEPSNPPKRGSGDADDLGMSGLEEPEQASAAQLASRPVKGLRSGRHIALPAPPASSYQPRERVEAPGAGSAEAHAVGGKKPRTEHHVPASQVQSTQARVLALSDDKLDLRYRCDLAMKIVAYLKKDFADVAGFKHFNPDELNNYTRLSEENGHLELVGNFFFKPAKEHVGAPPFAKVAELNAYYKALWHAIRGTVAKVDIIIGGQPEGSRQATLLRTKDKLSALEKNLDK</sequence>
<feature type="transmembrane region" description="Helical" evidence="2">
    <location>
        <begin position="147"/>
        <end position="167"/>
    </location>
</feature>
<feature type="compositionally biased region" description="Pro residues" evidence="1">
    <location>
        <begin position="934"/>
        <end position="947"/>
    </location>
</feature>
<feature type="compositionally biased region" description="Low complexity" evidence="1">
    <location>
        <begin position="488"/>
        <end position="501"/>
    </location>
</feature>
<feature type="region of interest" description="Disordered" evidence="1">
    <location>
        <begin position="1158"/>
        <end position="1178"/>
    </location>
</feature>
<feature type="region of interest" description="Disordered" evidence="1">
    <location>
        <begin position="1091"/>
        <end position="1112"/>
    </location>
</feature>
<evidence type="ECO:0000313" key="4">
    <source>
        <dbReference type="Proteomes" id="UP000308549"/>
    </source>
</evidence>
<feature type="region of interest" description="Disordered" evidence="1">
    <location>
        <begin position="931"/>
        <end position="967"/>
    </location>
</feature>
<feature type="region of interest" description="Disordered" evidence="1">
    <location>
        <begin position="1231"/>
        <end position="1327"/>
    </location>
</feature>
<dbReference type="Proteomes" id="UP000308549">
    <property type="component" value="Unassembled WGS sequence"/>
</dbReference>
<comment type="caution">
    <text evidence="3">The sequence shown here is derived from an EMBL/GenBank/DDBJ whole genome shotgun (WGS) entry which is preliminary data.</text>
</comment>
<proteinExistence type="predicted"/>
<feature type="compositionally biased region" description="Low complexity" evidence="1">
    <location>
        <begin position="1091"/>
        <end position="1100"/>
    </location>
</feature>
<feature type="region of interest" description="Disordered" evidence="1">
    <location>
        <begin position="746"/>
        <end position="770"/>
    </location>
</feature>
<evidence type="ECO:0000313" key="3">
    <source>
        <dbReference type="EMBL" id="TKA27337.1"/>
    </source>
</evidence>